<sequence>MTFRSRLDTRARVGWDGGVAERTPTDVPETHRPVPVPTTAVRRMSGRSAGVGVVGYRTPPGPLAHAGRPIGDGGGGAGTPRPTSPRIGPPSPASPRIMVHAESCGHSVVAAGGPVPDTENRFAERKGATALSALSAGKPDSVVQAGRAGGRAHGGVDMVPNPDKCAGVTFM</sequence>
<name>E2Q9K0_STRCL</name>
<evidence type="ECO:0000313" key="3">
    <source>
        <dbReference type="Proteomes" id="UP000002357"/>
    </source>
</evidence>
<proteinExistence type="predicted"/>
<dbReference type="Proteomes" id="UP000002357">
    <property type="component" value="Chromosome"/>
</dbReference>
<feature type="region of interest" description="Disordered" evidence="1">
    <location>
        <begin position="56"/>
        <end position="95"/>
    </location>
</feature>
<dbReference type="AlphaFoldDB" id="E2Q9K0"/>
<dbReference type="EMBL" id="CM000913">
    <property type="protein sequence ID" value="EFG05620.1"/>
    <property type="molecule type" value="Genomic_DNA"/>
</dbReference>
<accession>E2Q9K0</accession>
<keyword evidence="3" id="KW-1185">Reference proteome</keyword>
<gene>
    <name evidence="2" type="ORF">SCLAV_0544</name>
</gene>
<reference evidence="2 3" key="1">
    <citation type="journal article" date="2010" name="Genome Biol. Evol.">
        <title>The sequence of a 1.8-mb bacterial linear plasmid reveals a rich evolutionary reservoir of secondary metabolic pathways.</title>
        <authorList>
            <person name="Medema M.H."/>
            <person name="Trefzer A."/>
            <person name="Kovalchuk A."/>
            <person name="van den Berg M."/>
            <person name="Mueller U."/>
            <person name="Heijne W."/>
            <person name="Wu L."/>
            <person name="Alam M.T."/>
            <person name="Ronning C.M."/>
            <person name="Nierman W.C."/>
            <person name="Bovenberg R.A.L."/>
            <person name="Breitling R."/>
            <person name="Takano E."/>
        </authorList>
    </citation>
    <scope>NUCLEOTIDE SEQUENCE [LARGE SCALE GENOMIC DNA]</scope>
    <source>
        <strain evidence="3">ATCC 27064 / DSM 738 / JCM 4710 / NBRC 13307 / NCIMB 12785 / NRRL 3585 / VKM Ac-602</strain>
    </source>
</reference>
<evidence type="ECO:0000313" key="2">
    <source>
        <dbReference type="EMBL" id="EFG05620.1"/>
    </source>
</evidence>
<evidence type="ECO:0000256" key="1">
    <source>
        <dbReference type="SAM" id="MobiDB-lite"/>
    </source>
</evidence>
<organism evidence="2 3">
    <name type="scientific">Streptomyces clavuligerus</name>
    <dbReference type="NCBI Taxonomy" id="1901"/>
    <lineage>
        <taxon>Bacteria</taxon>
        <taxon>Bacillati</taxon>
        <taxon>Actinomycetota</taxon>
        <taxon>Actinomycetes</taxon>
        <taxon>Kitasatosporales</taxon>
        <taxon>Streptomycetaceae</taxon>
        <taxon>Streptomyces</taxon>
    </lineage>
</organism>
<protein>
    <submittedName>
        <fullName evidence="2">Uncharacterized protein</fullName>
    </submittedName>
</protein>